<dbReference type="InterPro" id="IPR006703">
    <property type="entry name" value="G_AIG1"/>
</dbReference>
<evidence type="ECO:0000256" key="3">
    <source>
        <dbReference type="ARBA" id="ARBA00023134"/>
    </source>
</evidence>
<comment type="similarity">
    <text evidence="1">Belongs to the TRAFAC class TrmE-Era-EngA-EngB-Septin-like GTPase superfamily. AIG1/Toc34/Toc159-like paraseptin GTPase family. IAN subfamily.</text>
</comment>
<dbReference type="Gene3D" id="3.40.50.300">
    <property type="entry name" value="P-loop containing nucleotide triphosphate hydrolases"/>
    <property type="match status" value="1"/>
</dbReference>
<dbReference type="EMBL" id="RJVU01003824">
    <property type="protein sequence ID" value="ROL54957.1"/>
    <property type="molecule type" value="Genomic_DNA"/>
</dbReference>
<dbReference type="InterPro" id="IPR045058">
    <property type="entry name" value="GIMA/IAN/Toc"/>
</dbReference>
<evidence type="ECO:0000313" key="5">
    <source>
        <dbReference type="EMBL" id="ROL54957.1"/>
    </source>
</evidence>
<gene>
    <name evidence="5" type="ORF">DPX16_1829</name>
</gene>
<dbReference type="Proteomes" id="UP000281406">
    <property type="component" value="Unassembled WGS sequence"/>
</dbReference>
<sequence length="135" mass="14839">MNLKNSAFVSALTATRDRPNTVKMSEISSSPDDPVIRILLMGRYGSGASSSGNTIVGDKRFKIKKHESEVCEAKTQIGEKQVHVIISSDPLDPDLNKEQLNEINVELVKQCSEGFSVVLLTVPLEDPVENEEEIL</sequence>
<reference evidence="5 6" key="1">
    <citation type="submission" date="2018-10" db="EMBL/GenBank/DDBJ databases">
        <title>Genome assembly for a Yunnan-Guizhou Plateau 3E fish, Anabarilius grahami (Regan), and its evolutionary and genetic applications.</title>
        <authorList>
            <person name="Jiang W."/>
        </authorList>
    </citation>
    <scope>NUCLEOTIDE SEQUENCE [LARGE SCALE GENOMIC DNA]</scope>
    <source>
        <strain evidence="5">AG-KIZ</strain>
        <tissue evidence="5">Muscle</tissue>
    </source>
</reference>
<evidence type="ECO:0000256" key="2">
    <source>
        <dbReference type="ARBA" id="ARBA00022741"/>
    </source>
</evidence>
<keyword evidence="3" id="KW-0342">GTP-binding</keyword>
<evidence type="ECO:0000313" key="6">
    <source>
        <dbReference type="Proteomes" id="UP000281406"/>
    </source>
</evidence>
<organism evidence="5 6">
    <name type="scientific">Anabarilius grahami</name>
    <name type="common">Kanglang fish</name>
    <name type="synonym">Barilius grahami</name>
    <dbReference type="NCBI Taxonomy" id="495550"/>
    <lineage>
        <taxon>Eukaryota</taxon>
        <taxon>Metazoa</taxon>
        <taxon>Chordata</taxon>
        <taxon>Craniata</taxon>
        <taxon>Vertebrata</taxon>
        <taxon>Euteleostomi</taxon>
        <taxon>Actinopterygii</taxon>
        <taxon>Neopterygii</taxon>
        <taxon>Teleostei</taxon>
        <taxon>Ostariophysi</taxon>
        <taxon>Cypriniformes</taxon>
        <taxon>Xenocyprididae</taxon>
        <taxon>Xenocypridinae</taxon>
        <taxon>Xenocypridinae incertae sedis</taxon>
        <taxon>Anabarilius</taxon>
    </lineage>
</organism>
<comment type="caution">
    <text evidence="5">The sequence shown here is derived from an EMBL/GenBank/DDBJ whole genome shotgun (WGS) entry which is preliminary data.</text>
</comment>
<dbReference type="OrthoDB" id="5985928at2759"/>
<dbReference type="Pfam" id="PF04548">
    <property type="entry name" value="AIG1"/>
    <property type="match status" value="1"/>
</dbReference>
<keyword evidence="2" id="KW-0547">Nucleotide-binding</keyword>
<evidence type="ECO:0000259" key="4">
    <source>
        <dbReference type="Pfam" id="PF04548"/>
    </source>
</evidence>
<dbReference type="InterPro" id="IPR027417">
    <property type="entry name" value="P-loop_NTPase"/>
</dbReference>
<evidence type="ECO:0000256" key="1">
    <source>
        <dbReference type="ARBA" id="ARBA00008535"/>
    </source>
</evidence>
<protein>
    <submittedName>
        <fullName evidence="5">Immune-associated nucleotide-binding protein 5</fullName>
    </submittedName>
</protein>
<feature type="domain" description="AIG1-type G" evidence="4">
    <location>
        <begin position="37"/>
        <end position="133"/>
    </location>
</feature>
<dbReference type="GO" id="GO:0005525">
    <property type="term" value="F:GTP binding"/>
    <property type="evidence" value="ECO:0007669"/>
    <property type="project" value="UniProtKB-KW"/>
</dbReference>
<proteinExistence type="inferred from homology"/>
<dbReference type="PANTHER" id="PTHR10903">
    <property type="entry name" value="GTPASE, IMAP FAMILY MEMBER-RELATED"/>
    <property type="match status" value="1"/>
</dbReference>
<name>A0A3N0Z940_ANAGA</name>
<dbReference type="AlphaFoldDB" id="A0A3N0Z940"/>
<dbReference type="SUPFAM" id="SSF52540">
    <property type="entry name" value="P-loop containing nucleoside triphosphate hydrolases"/>
    <property type="match status" value="1"/>
</dbReference>
<accession>A0A3N0Z940</accession>
<keyword evidence="6" id="KW-1185">Reference proteome</keyword>
<dbReference type="PANTHER" id="PTHR10903:SF188">
    <property type="entry name" value="GTPASE IMAP FAMILY MEMBER 2-LIKE-RELATED"/>
    <property type="match status" value="1"/>
</dbReference>